<accession>A0ABU1U087</accession>
<dbReference type="RefSeq" id="WP_310258144.1">
    <property type="nucleotide sequence ID" value="NZ_JAVDWA010000002.1"/>
</dbReference>
<protein>
    <submittedName>
        <fullName evidence="1">Zn-dependent peptidase ImmA (M78 family)</fullName>
    </submittedName>
</protein>
<dbReference type="Proteomes" id="UP001258181">
    <property type="component" value="Unassembled WGS sequence"/>
</dbReference>
<evidence type="ECO:0000313" key="1">
    <source>
        <dbReference type="EMBL" id="MDR7072845.1"/>
    </source>
</evidence>
<organism evidence="1 2">
    <name type="scientific">Fictibacillus barbaricus</name>
    <dbReference type="NCBI Taxonomy" id="182136"/>
    <lineage>
        <taxon>Bacteria</taxon>
        <taxon>Bacillati</taxon>
        <taxon>Bacillota</taxon>
        <taxon>Bacilli</taxon>
        <taxon>Bacillales</taxon>
        <taxon>Fictibacillaceae</taxon>
        <taxon>Fictibacillus</taxon>
    </lineage>
</organism>
<name>A0ABU1U087_9BACL</name>
<keyword evidence="2" id="KW-1185">Reference proteome</keyword>
<gene>
    <name evidence="1" type="ORF">J2X07_001822</name>
</gene>
<proteinExistence type="predicted"/>
<dbReference type="EMBL" id="JAVDWA010000002">
    <property type="protein sequence ID" value="MDR7072845.1"/>
    <property type="molecule type" value="Genomic_DNA"/>
</dbReference>
<comment type="caution">
    <text evidence="1">The sequence shown here is derived from an EMBL/GenBank/DDBJ whole genome shotgun (WGS) entry which is preliminary data.</text>
</comment>
<sequence length="43" mass="4825">MIDRVADVFARELLLPEAMLKEKIELPISLQQIGKTSSVKVLT</sequence>
<reference evidence="1 2" key="1">
    <citation type="submission" date="2023-07" db="EMBL/GenBank/DDBJ databases">
        <title>Sorghum-associated microbial communities from plants grown in Nebraska, USA.</title>
        <authorList>
            <person name="Schachtman D."/>
        </authorList>
    </citation>
    <scope>NUCLEOTIDE SEQUENCE [LARGE SCALE GENOMIC DNA]</scope>
    <source>
        <strain evidence="1 2">BE211</strain>
    </source>
</reference>
<evidence type="ECO:0000313" key="2">
    <source>
        <dbReference type="Proteomes" id="UP001258181"/>
    </source>
</evidence>